<dbReference type="EMBL" id="CP071868">
    <property type="protein sequence ID" value="QTE30659.1"/>
    <property type="molecule type" value="Genomic_DNA"/>
</dbReference>
<evidence type="ECO:0000313" key="10">
    <source>
        <dbReference type="Proteomes" id="UP000663937"/>
    </source>
</evidence>
<organism evidence="9 10">
    <name type="scientific">Pengzhenrongella sicca</name>
    <dbReference type="NCBI Taxonomy" id="2819238"/>
    <lineage>
        <taxon>Bacteria</taxon>
        <taxon>Bacillati</taxon>
        <taxon>Actinomycetota</taxon>
        <taxon>Actinomycetes</taxon>
        <taxon>Micrococcales</taxon>
        <taxon>Pengzhenrongella</taxon>
    </lineage>
</organism>
<evidence type="ECO:0000313" key="9">
    <source>
        <dbReference type="EMBL" id="QTE30659.1"/>
    </source>
</evidence>
<dbReference type="PANTHER" id="PTHR37820:SF1">
    <property type="entry name" value="CELL DIVISION PROTEIN FTSQ"/>
    <property type="match status" value="1"/>
</dbReference>
<dbReference type="Pfam" id="PF08478">
    <property type="entry name" value="POTRA_1"/>
    <property type="match status" value="1"/>
</dbReference>
<keyword evidence="1" id="KW-1003">Cell membrane</keyword>
<dbReference type="GO" id="GO:0051301">
    <property type="term" value="P:cell division"/>
    <property type="evidence" value="ECO:0007669"/>
    <property type="project" value="UniProtKB-KW"/>
</dbReference>
<feature type="domain" description="Cell division protein FtsQ/DivIB C-terminal" evidence="7">
    <location>
        <begin position="166"/>
        <end position="260"/>
    </location>
</feature>
<evidence type="ECO:0000256" key="1">
    <source>
        <dbReference type="ARBA" id="ARBA00022475"/>
    </source>
</evidence>
<evidence type="ECO:0000256" key="3">
    <source>
        <dbReference type="ARBA" id="ARBA00022692"/>
    </source>
</evidence>
<keyword evidence="6" id="KW-0472">Membrane</keyword>
<dbReference type="InterPro" id="IPR005548">
    <property type="entry name" value="Cell_div_FtsQ/DivIB_C"/>
</dbReference>
<dbReference type="AlphaFoldDB" id="A0A8A4ZI57"/>
<keyword evidence="10" id="KW-1185">Reference proteome</keyword>
<dbReference type="GO" id="GO:0005886">
    <property type="term" value="C:plasma membrane"/>
    <property type="evidence" value="ECO:0007669"/>
    <property type="project" value="TreeGrafter"/>
</dbReference>
<dbReference type="RefSeq" id="WP_227425014.1">
    <property type="nucleotide sequence ID" value="NZ_CP071868.1"/>
</dbReference>
<keyword evidence="4 6" id="KW-1133">Transmembrane helix</keyword>
<sequence>MPAATSNVTTYTAGRRALGLPVRPTVVSTGSADRFAERLAARRHLMRRKSVLIAAAVAAVAALAWLLLLSPVLALEPGQVELSGAGTVVAAADVTAVVAQVAGVPLPRIDTVGLRDQLLEVPGVREAKVTRDWPHGLTVALVSREPVAAVPLPATTTGAKAGADPGFTLLDTDGFQVGWAQAAPEGLPVVSVPIDGENQRILTAVLAVLQALPESLRAEVATVSATSQDTVQMGLRDGASVSWGSASEAPLKIAVLQALRAAPATAGAKAFDVSAPTLPITR</sequence>
<accession>A0A8A4ZI57</accession>
<evidence type="ECO:0000256" key="6">
    <source>
        <dbReference type="SAM" id="Phobius"/>
    </source>
</evidence>
<keyword evidence="3 6" id="KW-0812">Transmembrane</keyword>
<keyword evidence="5" id="KW-0131">Cell cycle</keyword>
<keyword evidence="2 9" id="KW-0132">Cell division</keyword>
<feature type="transmembrane region" description="Helical" evidence="6">
    <location>
        <begin position="51"/>
        <end position="73"/>
    </location>
</feature>
<evidence type="ECO:0000256" key="4">
    <source>
        <dbReference type="ARBA" id="ARBA00022989"/>
    </source>
</evidence>
<evidence type="ECO:0000259" key="8">
    <source>
        <dbReference type="Pfam" id="PF08478"/>
    </source>
</evidence>
<protein>
    <submittedName>
        <fullName evidence="9">Cell division protein FtsQ/DivIB</fullName>
    </submittedName>
</protein>
<dbReference type="KEGG" id="psic:J4E96_06775"/>
<proteinExistence type="predicted"/>
<dbReference type="PANTHER" id="PTHR37820">
    <property type="entry name" value="CELL DIVISION PROTEIN DIVIB"/>
    <property type="match status" value="1"/>
</dbReference>
<feature type="domain" description="POTRA" evidence="8">
    <location>
        <begin position="79"/>
        <end position="142"/>
    </location>
</feature>
<name>A0A8A4ZI57_9MICO</name>
<gene>
    <name evidence="9" type="ORF">J4E96_06775</name>
</gene>
<reference evidence="9" key="1">
    <citation type="submission" date="2021-03" db="EMBL/GenBank/DDBJ databases">
        <title>Pengzhenrongella sicca gen. nov., sp. nov., a new member of suborder Micrococcineae isolated from High-Arctic tundra soil.</title>
        <authorList>
            <person name="Peng F."/>
        </authorList>
    </citation>
    <scope>NUCLEOTIDE SEQUENCE</scope>
    <source>
        <strain evidence="9">LRZ-2</strain>
    </source>
</reference>
<evidence type="ECO:0000256" key="5">
    <source>
        <dbReference type="ARBA" id="ARBA00023306"/>
    </source>
</evidence>
<evidence type="ECO:0000259" key="7">
    <source>
        <dbReference type="Pfam" id="PF03799"/>
    </source>
</evidence>
<dbReference type="Gene3D" id="3.10.20.310">
    <property type="entry name" value="membrane protein fhac"/>
    <property type="match status" value="1"/>
</dbReference>
<dbReference type="InterPro" id="IPR013685">
    <property type="entry name" value="POTRA_FtsQ_type"/>
</dbReference>
<dbReference type="Proteomes" id="UP000663937">
    <property type="component" value="Chromosome"/>
</dbReference>
<dbReference type="InterPro" id="IPR050487">
    <property type="entry name" value="FtsQ_DivIB"/>
</dbReference>
<dbReference type="Pfam" id="PF03799">
    <property type="entry name" value="FtsQ_DivIB_C"/>
    <property type="match status" value="1"/>
</dbReference>
<evidence type="ECO:0000256" key="2">
    <source>
        <dbReference type="ARBA" id="ARBA00022618"/>
    </source>
</evidence>